<feature type="region of interest" description="Disordered" evidence="1">
    <location>
        <begin position="205"/>
        <end position="241"/>
    </location>
</feature>
<keyword evidence="3" id="KW-1185">Reference proteome</keyword>
<evidence type="ECO:0000313" key="2">
    <source>
        <dbReference type="EMBL" id="MFC5055981.1"/>
    </source>
</evidence>
<dbReference type="SUPFAM" id="SSF48452">
    <property type="entry name" value="TPR-like"/>
    <property type="match status" value="1"/>
</dbReference>
<dbReference type="Gene3D" id="1.25.40.10">
    <property type="entry name" value="Tetratricopeptide repeat domain"/>
    <property type="match status" value="1"/>
</dbReference>
<name>A0ABV9Y0C0_9PSEU</name>
<proteinExistence type="predicted"/>
<evidence type="ECO:0000313" key="3">
    <source>
        <dbReference type="Proteomes" id="UP001595833"/>
    </source>
</evidence>
<dbReference type="EMBL" id="JBHSJB010000017">
    <property type="protein sequence ID" value="MFC5055981.1"/>
    <property type="molecule type" value="Genomic_DNA"/>
</dbReference>
<reference evidence="3" key="1">
    <citation type="journal article" date="2019" name="Int. J. Syst. Evol. Microbiol.">
        <title>The Global Catalogue of Microorganisms (GCM) 10K type strain sequencing project: providing services to taxonomists for standard genome sequencing and annotation.</title>
        <authorList>
            <consortium name="The Broad Institute Genomics Platform"/>
            <consortium name="The Broad Institute Genome Sequencing Center for Infectious Disease"/>
            <person name="Wu L."/>
            <person name="Ma J."/>
        </authorList>
    </citation>
    <scope>NUCLEOTIDE SEQUENCE [LARGE SCALE GENOMIC DNA]</scope>
    <source>
        <strain evidence="3">KCTC 12848</strain>
    </source>
</reference>
<accession>A0ABV9Y0C0</accession>
<dbReference type="InterPro" id="IPR011990">
    <property type="entry name" value="TPR-like_helical_dom_sf"/>
</dbReference>
<dbReference type="RefSeq" id="WP_380647021.1">
    <property type="nucleotide sequence ID" value="NZ_JBHSJB010000017.1"/>
</dbReference>
<feature type="compositionally biased region" description="Pro residues" evidence="1">
    <location>
        <begin position="37"/>
        <end position="49"/>
    </location>
</feature>
<feature type="region of interest" description="Disordered" evidence="1">
    <location>
        <begin position="1"/>
        <end position="55"/>
    </location>
</feature>
<dbReference type="Pfam" id="PF13424">
    <property type="entry name" value="TPR_12"/>
    <property type="match status" value="1"/>
</dbReference>
<gene>
    <name evidence="2" type="ORF">ACFPFM_19765</name>
</gene>
<feature type="compositionally biased region" description="Basic and acidic residues" evidence="1">
    <location>
        <begin position="132"/>
        <end position="145"/>
    </location>
</feature>
<feature type="region of interest" description="Disordered" evidence="1">
    <location>
        <begin position="115"/>
        <end position="145"/>
    </location>
</feature>
<dbReference type="Proteomes" id="UP001595833">
    <property type="component" value="Unassembled WGS sequence"/>
</dbReference>
<feature type="compositionally biased region" description="Low complexity" evidence="1">
    <location>
        <begin position="11"/>
        <end position="30"/>
    </location>
</feature>
<feature type="compositionally biased region" description="Basic residues" evidence="1">
    <location>
        <begin position="1"/>
        <end position="10"/>
    </location>
</feature>
<organism evidence="2 3">
    <name type="scientific">Saccharothrix xinjiangensis</name>
    <dbReference type="NCBI Taxonomy" id="204798"/>
    <lineage>
        <taxon>Bacteria</taxon>
        <taxon>Bacillati</taxon>
        <taxon>Actinomycetota</taxon>
        <taxon>Actinomycetes</taxon>
        <taxon>Pseudonocardiales</taxon>
        <taxon>Pseudonocardiaceae</taxon>
        <taxon>Saccharothrix</taxon>
    </lineage>
</organism>
<comment type="caution">
    <text evidence="2">The sequence shown here is derived from an EMBL/GenBank/DDBJ whole genome shotgun (WGS) entry which is preliminary data.</text>
</comment>
<feature type="compositionally biased region" description="Low complexity" evidence="1">
    <location>
        <begin position="215"/>
        <end position="241"/>
    </location>
</feature>
<protein>
    <submittedName>
        <fullName evidence="2">Tetratricopeptide repeat protein</fullName>
    </submittedName>
</protein>
<sequence length="241" mass="27184">MTRRRGRRHWSGWWTSTCTPRPRQPTSSTRTTRRSDPTPPAPGAHPQPLPDRRTAPAWLDTHHTHLSDAQRTAATHHRHRTAWHLARTLTTFHQQRGHHREALAVWRIAARRHHNAAGEASTSNSLGRLSHRTGDHHRSIHHHDQALSRYRALGDTTRTARTLDHLGHPHAALGNHSRAREAWGEALELYRGLGRDADADRVQRQVDDLDRRCQRSAQVPAASSRRSSRASGTGPGSSAPR</sequence>
<evidence type="ECO:0000256" key="1">
    <source>
        <dbReference type="SAM" id="MobiDB-lite"/>
    </source>
</evidence>